<evidence type="ECO:0000256" key="1">
    <source>
        <dbReference type="SAM" id="MobiDB-lite"/>
    </source>
</evidence>
<name>A0AAE0GIJ7_9CHLO</name>
<dbReference type="EMBL" id="LGRX02005250">
    <property type="protein sequence ID" value="KAK3278860.1"/>
    <property type="molecule type" value="Genomic_DNA"/>
</dbReference>
<gene>
    <name evidence="2" type="ORF">CYMTET_13229</name>
</gene>
<feature type="compositionally biased region" description="Gly residues" evidence="1">
    <location>
        <begin position="85"/>
        <end position="172"/>
    </location>
</feature>
<feature type="region of interest" description="Disordered" evidence="1">
    <location>
        <begin position="84"/>
        <end position="184"/>
    </location>
</feature>
<evidence type="ECO:0000313" key="3">
    <source>
        <dbReference type="Proteomes" id="UP001190700"/>
    </source>
</evidence>
<proteinExistence type="predicted"/>
<dbReference type="Proteomes" id="UP001190700">
    <property type="component" value="Unassembled WGS sequence"/>
</dbReference>
<reference evidence="2 3" key="1">
    <citation type="journal article" date="2015" name="Genome Biol. Evol.">
        <title>Comparative Genomics of a Bacterivorous Green Alga Reveals Evolutionary Causalities and Consequences of Phago-Mixotrophic Mode of Nutrition.</title>
        <authorList>
            <person name="Burns J.A."/>
            <person name="Paasch A."/>
            <person name="Narechania A."/>
            <person name="Kim E."/>
        </authorList>
    </citation>
    <scope>NUCLEOTIDE SEQUENCE [LARGE SCALE GENOMIC DNA]</scope>
    <source>
        <strain evidence="2 3">PLY_AMNH</strain>
    </source>
</reference>
<keyword evidence="3" id="KW-1185">Reference proteome</keyword>
<comment type="caution">
    <text evidence="2">The sequence shown here is derived from an EMBL/GenBank/DDBJ whole genome shotgun (WGS) entry which is preliminary data.</text>
</comment>
<evidence type="ECO:0000313" key="2">
    <source>
        <dbReference type="EMBL" id="KAK3278860.1"/>
    </source>
</evidence>
<accession>A0AAE0GIJ7</accession>
<organism evidence="2 3">
    <name type="scientific">Cymbomonas tetramitiformis</name>
    <dbReference type="NCBI Taxonomy" id="36881"/>
    <lineage>
        <taxon>Eukaryota</taxon>
        <taxon>Viridiplantae</taxon>
        <taxon>Chlorophyta</taxon>
        <taxon>Pyramimonadophyceae</taxon>
        <taxon>Pyramimonadales</taxon>
        <taxon>Pyramimonadaceae</taxon>
        <taxon>Cymbomonas</taxon>
    </lineage>
</organism>
<sequence length="184" mass="17212">MVCLLCEEDLALGGATWCCQNAIDHCATKKHRSQLASANASRLEEGLDMIPEFNDELAVQGKAMSSFFTSKGVGKTFPSIKQIRTGGGGLLGDGGGGEGGGGEGGGGEGGGGEGEGGGDGGDAGVGGGGEGGGGGVMGGNDGEGGDGGGLGDGGGGELGLGGGLGDGGGGDGFVATIRQSFPKD</sequence>
<dbReference type="AlphaFoldDB" id="A0AAE0GIJ7"/>
<protein>
    <submittedName>
        <fullName evidence="2">Uncharacterized protein</fullName>
    </submittedName>
</protein>